<feature type="transmembrane region" description="Helical" evidence="1">
    <location>
        <begin position="169"/>
        <end position="187"/>
    </location>
</feature>
<dbReference type="EMBL" id="CP095855">
    <property type="protein sequence ID" value="UPK67316.1"/>
    <property type="molecule type" value="Genomic_DNA"/>
</dbReference>
<dbReference type="Proteomes" id="UP000830198">
    <property type="component" value="Chromosome"/>
</dbReference>
<keyword evidence="1" id="KW-1133">Transmembrane helix</keyword>
<dbReference type="RefSeq" id="WP_247809595.1">
    <property type="nucleotide sequence ID" value="NZ_CP095855.1"/>
</dbReference>
<feature type="transmembrane region" description="Helical" evidence="1">
    <location>
        <begin position="239"/>
        <end position="262"/>
    </location>
</feature>
<name>A0ABY4HXQ6_CHIFI</name>
<feature type="transmembrane region" description="Helical" evidence="1">
    <location>
        <begin position="137"/>
        <end position="157"/>
    </location>
</feature>
<accession>A0ABY4HXQ6</accession>
<evidence type="ECO:0000313" key="2">
    <source>
        <dbReference type="EMBL" id="UPK67316.1"/>
    </source>
</evidence>
<keyword evidence="3" id="KW-1185">Reference proteome</keyword>
<evidence type="ECO:0000256" key="1">
    <source>
        <dbReference type="SAM" id="Phobius"/>
    </source>
</evidence>
<evidence type="ECO:0000313" key="3">
    <source>
        <dbReference type="Proteomes" id="UP000830198"/>
    </source>
</evidence>
<feature type="transmembrane region" description="Helical" evidence="1">
    <location>
        <begin position="6"/>
        <end position="29"/>
    </location>
</feature>
<protein>
    <submittedName>
        <fullName evidence="2">Uncharacterized protein</fullName>
    </submittedName>
</protein>
<keyword evidence="1" id="KW-0472">Membrane</keyword>
<sequence length="269" mass="30463">MLYFSYNAFCLGALIFLAISLSNFIYVWLCKMWKVTIMEFAIFLDPFFSILRKRINGTTYQLGWLPIGAYIKPLGMLKEDLGSIAIKELPFSFLHKSRTKQTVLRLIPSLVWLFVLLLSLCTLKGPASIFQATTEMLNYIILAVRTMFGLSAANELVTRTNDLLIDKNIISVALTLLISILLVLTSLSKLVGIFSRDEKSISWLIKLPGYVIIAFGAYLTFWKIPTFVFSFFPFHQNVSYVLSFTLGLYLIGLLSFIVAMIFGKLKLVG</sequence>
<proteinExistence type="predicted"/>
<feature type="transmembrane region" description="Helical" evidence="1">
    <location>
        <begin position="207"/>
        <end position="232"/>
    </location>
</feature>
<keyword evidence="1" id="KW-0812">Transmembrane</keyword>
<feature type="transmembrane region" description="Helical" evidence="1">
    <location>
        <begin position="103"/>
        <end position="125"/>
    </location>
</feature>
<reference evidence="2 3" key="1">
    <citation type="submission" date="2022-04" db="EMBL/GenBank/DDBJ databases">
        <title>The arsenic-methylating capacity of Chitinophaga filiformis YT5 during chitin decomposition.</title>
        <authorList>
            <person name="Chen G."/>
            <person name="Liang Y."/>
        </authorList>
    </citation>
    <scope>NUCLEOTIDE SEQUENCE [LARGE SCALE GENOMIC DNA]</scope>
    <source>
        <strain evidence="2 3">YT5</strain>
    </source>
</reference>
<organism evidence="2 3">
    <name type="scientific">Chitinophaga filiformis</name>
    <name type="common">Myxococcus filiformis</name>
    <name type="synonym">Flexibacter filiformis</name>
    <dbReference type="NCBI Taxonomy" id="104663"/>
    <lineage>
        <taxon>Bacteria</taxon>
        <taxon>Pseudomonadati</taxon>
        <taxon>Bacteroidota</taxon>
        <taxon>Chitinophagia</taxon>
        <taxon>Chitinophagales</taxon>
        <taxon>Chitinophagaceae</taxon>
        <taxon>Chitinophaga</taxon>
    </lineage>
</organism>
<gene>
    <name evidence="2" type="ORF">MYF79_20460</name>
</gene>